<sequence length="144" mass="16079">MAMGTSWVSDTQTLHKRNWHWEILPVVVELACVLPLVTFPLVYFMKGENSDDQISSGFDAETEATPYLVSLSRVPGFSRPVLKTEKMVNTPSMMKNNSTPIATHISSSAFSPFMKYTRGNVTKGRTRATSTIYGGICKVIKEKR</sequence>
<name>A0AAD9UVE8_ACRCE</name>
<keyword evidence="1" id="KW-0812">Transmembrane</keyword>
<keyword evidence="3" id="KW-1185">Reference proteome</keyword>
<keyword evidence="1" id="KW-1133">Transmembrane helix</keyword>
<reference evidence="2" key="2">
    <citation type="journal article" date="2023" name="Science">
        <title>Genomic signatures of disease resistance in endangered staghorn corals.</title>
        <authorList>
            <person name="Vollmer S.V."/>
            <person name="Selwyn J.D."/>
            <person name="Despard B.A."/>
            <person name="Roesel C.L."/>
        </authorList>
    </citation>
    <scope>NUCLEOTIDE SEQUENCE</scope>
    <source>
        <strain evidence="2">K2</strain>
    </source>
</reference>
<dbReference type="Proteomes" id="UP001249851">
    <property type="component" value="Unassembled WGS sequence"/>
</dbReference>
<accession>A0AAD9UVE8</accession>
<evidence type="ECO:0000313" key="2">
    <source>
        <dbReference type="EMBL" id="KAK2551117.1"/>
    </source>
</evidence>
<organism evidence="2 3">
    <name type="scientific">Acropora cervicornis</name>
    <name type="common">Staghorn coral</name>
    <dbReference type="NCBI Taxonomy" id="6130"/>
    <lineage>
        <taxon>Eukaryota</taxon>
        <taxon>Metazoa</taxon>
        <taxon>Cnidaria</taxon>
        <taxon>Anthozoa</taxon>
        <taxon>Hexacorallia</taxon>
        <taxon>Scleractinia</taxon>
        <taxon>Astrocoeniina</taxon>
        <taxon>Acroporidae</taxon>
        <taxon>Acropora</taxon>
    </lineage>
</organism>
<evidence type="ECO:0000256" key="1">
    <source>
        <dbReference type="SAM" id="Phobius"/>
    </source>
</evidence>
<gene>
    <name evidence="2" type="ORF">P5673_028043</name>
</gene>
<comment type="caution">
    <text evidence="2">The sequence shown here is derived from an EMBL/GenBank/DDBJ whole genome shotgun (WGS) entry which is preliminary data.</text>
</comment>
<reference evidence="2" key="1">
    <citation type="journal article" date="2023" name="G3 (Bethesda)">
        <title>Whole genome assembly and annotation of the endangered Caribbean coral Acropora cervicornis.</title>
        <authorList>
            <person name="Selwyn J.D."/>
            <person name="Vollmer S.V."/>
        </authorList>
    </citation>
    <scope>NUCLEOTIDE SEQUENCE</scope>
    <source>
        <strain evidence="2">K2</strain>
    </source>
</reference>
<keyword evidence="1" id="KW-0472">Membrane</keyword>
<dbReference type="EMBL" id="JARQWQ010000101">
    <property type="protein sequence ID" value="KAK2551117.1"/>
    <property type="molecule type" value="Genomic_DNA"/>
</dbReference>
<feature type="transmembrane region" description="Helical" evidence="1">
    <location>
        <begin position="23"/>
        <end position="44"/>
    </location>
</feature>
<proteinExistence type="predicted"/>
<evidence type="ECO:0000313" key="3">
    <source>
        <dbReference type="Proteomes" id="UP001249851"/>
    </source>
</evidence>
<dbReference type="AlphaFoldDB" id="A0AAD9UVE8"/>
<protein>
    <submittedName>
        <fullName evidence="2">Uncharacterized protein</fullName>
    </submittedName>
</protein>